<protein>
    <recommendedName>
        <fullName evidence="3">Bacteriocin</fullName>
    </recommendedName>
</protein>
<dbReference type="EMBL" id="BJYI01000001">
    <property type="protein sequence ID" value="GEN70330.1"/>
    <property type="molecule type" value="Genomic_DNA"/>
</dbReference>
<gene>
    <name evidence="1" type="ORF">CLA01_04020</name>
</gene>
<proteinExistence type="predicted"/>
<dbReference type="Proteomes" id="UP000321150">
    <property type="component" value="Unassembled WGS sequence"/>
</dbReference>
<accession>A0A511Y555</accession>
<dbReference type="AlphaFoldDB" id="A0A511Y555"/>
<evidence type="ECO:0000313" key="1">
    <source>
        <dbReference type="EMBL" id="GEN70330.1"/>
    </source>
</evidence>
<dbReference type="RefSeq" id="WP_157963372.1">
    <property type="nucleotide sequence ID" value="NZ_BJYI01000001.1"/>
</dbReference>
<organism evidence="1 2">
    <name type="scientific">Chryseobacterium lathyri</name>
    <dbReference type="NCBI Taxonomy" id="395933"/>
    <lineage>
        <taxon>Bacteria</taxon>
        <taxon>Pseudomonadati</taxon>
        <taxon>Bacteroidota</taxon>
        <taxon>Flavobacteriia</taxon>
        <taxon>Flavobacteriales</taxon>
        <taxon>Weeksellaceae</taxon>
        <taxon>Chryseobacterium group</taxon>
        <taxon>Chryseobacterium</taxon>
    </lineage>
</organism>
<evidence type="ECO:0000313" key="2">
    <source>
        <dbReference type="Proteomes" id="UP000321150"/>
    </source>
</evidence>
<reference evidence="1 2" key="1">
    <citation type="submission" date="2019-07" db="EMBL/GenBank/DDBJ databases">
        <title>Whole genome shotgun sequence of Chryseobacterium lathyri NBRC 105250.</title>
        <authorList>
            <person name="Hosoyama A."/>
            <person name="Uohara A."/>
            <person name="Ohji S."/>
            <person name="Ichikawa N."/>
        </authorList>
    </citation>
    <scope>NUCLEOTIDE SEQUENCE [LARGE SCALE GENOMIC DNA]</scope>
    <source>
        <strain evidence="1 2">NBRC 105250</strain>
    </source>
</reference>
<sequence length="54" mass="5861">MKNIKKLTRKEQLTINGSGLGKKCQDHTQCGFGECCDGGMCMPSPYPLCGPILE</sequence>
<evidence type="ECO:0008006" key="3">
    <source>
        <dbReference type="Google" id="ProtNLM"/>
    </source>
</evidence>
<comment type="caution">
    <text evidence="1">The sequence shown here is derived from an EMBL/GenBank/DDBJ whole genome shotgun (WGS) entry which is preliminary data.</text>
</comment>
<name>A0A511Y555_9FLAO</name>